<feature type="transmembrane region" description="Helical" evidence="1">
    <location>
        <begin position="232"/>
        <end position="251"/>
    </location>
</feature>
<evidence type="ECO:0000313" key="3">
    <source>
        <dbReference type="Proteomes" id="UP001595868"/>
    </source>
</evidence>
<organism evidence="2 3">
    <name type="scientific">Micromonospora zhanjiangensis</name>
    <dbReference type="NCBI Taxonomy" id="1522057"/>
    <lineage>
        <taxon>Bacteria</taxon>
        <taxon>Bacillati</taxon>
        <taxon>Actinomycetota</taxon>
        <taxon>Actinomycetes</taxon>
        <taxon>Micromonosporales</taxon>
        <taxon>Micromonosporaceae</taxon>
        <taxon>Micromonospora</taxon>
    </lineage>
</organism>
<sequence length="328" mass="34937">MNLVRAELGRLAARGFVRLMVALLVVAFGLTVATTLAGSHKPTGNEVVSARQQADEQWIQAQQARAECLSRAEPGEIRIDPRRICGEAPKRAELTQFLDGVFVFQYQMPDLMHFLVVFLALFGFLVGASAIGAELTSGGMTNLLLWRPQRMVVLGTKLGTLLAGVLALAVVGGALYVGAFRLVAAVAGFPGLLDGAFWGRLALIAVRGLVLIGLATAAGFGIAALGRRTSAALGVVAAYAVVWELGARLMMEIVQAARPEQWMLSSYLIAWMSGRVDFWDRTACVGPSAANCDPSYTITWVGALAVLVVLVGGCLVTTFATFRRRDLA</sequence>
<keyword evidence="3" id="KW-1185">Reference proteome</keyword>
<keyword evidence="1" id="KW-0812">Transmembrane</keyword>
<feature type="transmembrane region" description="Helical" evidence="1">
    <location>
        <begin position="111"/>
        <end position="133"/>
    </location>
</feature>
<protein>
    <submittedName>
        <fullName evidence="2">ABC transporter permease subunit</fullName>
    </submittedName>
</protein>
<evidence type="ECO:0000313" key="2">
    <source>
        <dbReference type="EMBL" id="MFC4104949.1"/>
    </source>
</evidence>
<gene>
    <name evidence="2" type="ORF">ACFOX0_03205</name>
</gene>
<feature type="transmembrane region" description="Helical" evidence="1">
    <location>
        <begin position="197"/>
        <end position="225"/>
    </location>
</feature>
<comment type="caution">
    <text evidence="2">The sequence shown here is derived from an EMBL/GenBank/DDBJ whole genome shotgun (WGS) entry which is preliminary data.</text>
</comment>
<reference evidence="3" key="1">
    <citation type="journal article" date="2019" name="Int. J. Syst. Evol. Microbiol.">
        <title>The Global Catalogue of Microorganisms (GCM) 10K type strain sequencing project: providing services to taxonomists for standard genome sequencing and annotation.</title>
        <authorList>
            <consortium name="The Broad Institute Genomics Platform"/>
            <consortium name="The Broad Institute Genome Sequencing Center for Infectious Disease"/>
            <person name="Wu L."/>
            <person name="Ma J."/>
        </authorList>
    </citation>
    <scope>NUCLEOTIDE SEQUENCE [LARGE SCALE GENOMIC DNA]</scope>
    <source>
        <strain evidence="3">2902at01</strain>
    </source>
</reference>
<dbReference type="Proteomes" id="UP001595868">
    <property type="component" value="Unassembled WGS sequence"/>
</dbReference>
<feature type="transmembrane region" description="Helical" evidence="1">
    <location>
        <begin position="154"/>
        <end position="177"/>
    </location>
</feature>
<evidence type="ECO:0000256" key="1">
    <source>
        <dbReference type="SAM" id="Phobius"/>
    </source>
</evidence>
<feature type="transmembrane region" description="Helical" evidence="1">
    <location>
        <begin position="298"/>
        <end position="322"/>
    </location>
</feature>
<accession>A0ABV8KG23</accession>
<keyword evidence="1" id="KW-0472">Membrane</keyword>
<dbReference type="RefSeq" id="WP_377541941.1">
    <property type="nucleotide sequence ID" value="NZ_JBHSBN010000002.1"/>
</dbReference>
<name>A0ABV8KG23_9ACTN</name>
<keyword evidence="1" id="KW-1133">Transmembrane helix</keyword>
<dbReference type="EMBL" id="JBHSBN010000002">
    <property type="protein sequence ID" value="MFC4104949.1"/>
    <property type="molecule type" value="Genomic_DNA"/>
</dbReference>
<dbReference type="Pfam" id="PF12679">
    <property type="entry name" value="ABC2_membrane_2"/>
    <property type="match status" value="1"/>
</dbReference>
<proteinExistence type="predicted"/>